<dbReference type="SUPFAM" id="SSF51445">
    <property type="entry name" value="(Trans)glycosidases"/>
    <property type="match status" value="1"/>
</dbReference>
<keyword evidence="11" id="KW-1185">Reference proteome</keyword>
<gene>
    <name evidence="10" type="ordered locus">AciPR4_0403</name>
</gene>
<reference evidence="10 11" key="1">
    <citation type="journal article" date="2012" name="Stand. Genomic Sci.">
        <title>Complete genome sequence of Terriglobus saanensis type strain SP1PR4(T), an Acidobacteria from tundra soil.</title>
        <authorList>
            <person name="Rawat S.R."/>
            <person name="Mannisto M.K."/>
            <person name="Starovoytov V."/>
            <person name="Goodwin L."/>
            <person name="Nolan M."/>
            <person name="Hauser L."/>
            <person name="Land M."/>
            <person name="Davenport K.W."/>
            <person name="Woyke T."/>
            <person name="Haggblom M.M."/>
        </authorList>
    </citation>
    <scope>NUCLEOTIDE SEQUENCE</scope>
    <source>
        <strain evidence="11">ATCC BAA-1853 / DSM 23119 / SP1PR4</strain>
    </source>
</reference>
<keyword evidence="5 6" id="KW-0326">Glycosidase</keyword>
<keyword evidence="8" id="KW-0732">Signal</keyword>
<dbReference type="EC" id="3.2.1.14" evidence="2"/>
<evidence type="ECO:0000256" key="7">
    <source>
        <dbReference type="RuleBase" id="RU004453"/>
    </source>
</evidence>
<dbReference type="AlphaFoldDB" id="E8V2A5"/>
<dbReference type="RefSeq" id="WP_013566971.1">
    <property type="nucleotide sequence ID" value="NC_014963.1"/>
</dbReference>
<dbReference type="InterPro" id="IPR017853">
    <property type="entry name" value="GH"/>
</dbReference>
<keyword evidence="4" id="KW-0146">Chitin degradation</keyword>
<proteinExistence type="inferred from homology"/>
<dbReference type="GO" id="GO:0008061">
    <property type="term" value="F:chitin binding"/>
    <property type="evidence" value="ECO:0007669"/>
    <property type="project" value="InterPro"/>
</dbReference>
<dbReference type="Proteomes" id="UP000006844">
    <property type="component" value="Chromosome"/>
</dbReference>
<dbReference type="GO" id="GO:0008843">
    <property type="term" value="F:endochitinase activity"/>
    <property type="evidence" value="ECO:0007669"/>
    <property type="project" value="UniProtKB-EC"/>
</dbReference>
<evidence type="ECO:0000256" key="1">
    <source>
        <dbReference type="ARBA" id="ARBA00000822"/>
    </source>
</evidence>
<name>E8V2A5_TERSS</name>
<comment type="catalytic activity">
    <reaction evidence="1">
        <text>Random endo-hydrolysis of N-acetyl-beta-D-glucosaminide (1-&gt;4)-beta-linkages in chitin and chitodextrins.</text>
        <dbReference type="EC" id="3.2.1.14"/>
    </reaction>
</comment>
<evidence type="ECO:0000313" key="10">
    <source>
        <dbReference type="EMBL" id="ADV81238.1"/>
    </source>
</evidence>
<dbReference type="InterPro" id="IPR001579">
    <property type="entry name" value="Glyco_hydro_18_chit_AS"/>
</dbReference>
<dbReference type="PROSITE" id="PS51910">
    <property type="entry name" value="GH18_2"/>
    <property type="match status" value="1"/>
</dbReference>
<dbReference type="KEGG" id="tsa:AciPR4_0403"/>
<keyword evidence="4" id="KW-0119">Carbohydrate metabolism</keyword>
<feature type="domain" description="GH18" evidence="9">
    <location>
        <begin position="28"/>
        <end position="376"/>
    </location>
</feature>
<dbReference type="Pfam" id="PF00704">
    <property type="entry name" value="Glyco_hydro_18"/>
    <property type="match status" value="1"/>
</dbReference>
<evidence type="ECO:0000259" key="9">
    <source>
        <dbReference type="PROSITE" id="PS51910"/>
    </source>
</evidence>
<dbReference type="SUPFAM" id="SSF54556">
    <property type="entry name" value="Chitinase insertion domain"/>
    <property type="match status" value="1"/>
</dbReference>
<dbReference type="SMART" id="SM00636">
    <property type="entry name" value="Glyco_18"/>
    <property type="match status" value="1"/>
</dbReference>
<evidence type="ECO:0000256" key="2">
    <source>
        <dbReference type="ARBA" id="ARBA00012729"/>
    </source>
</evidence>
<keyword evidence="4" id="KW-0624">Polysaccharide degradation</keyword>
<keyword evidence="3 6" id="KW-0378">Hydrolase</keyword>
<dbReference type="STRING" id="401053.AciPR4_0403"/>
<dbReference type="Gene3D" id="3.20.20.80">
    <property type="entry name" value="Glycosidases"/>
    <property type="match status" value="1"/>
</dbReference>
<dbReference type="EMBL" id="CP002467">
    <property type="protein sequence ID" value="ADV81238.1"/>
    <property type="molecule type" value="Genomic_DNA"/>
</dbReference>
<evidence type="ECO:0000256" key="5">
    <source>
        <dbReference type="ARBA" id="ARBA00023295"/>
    </source>
</evidence>
<evidence type="ECO:0000313" key="11">
    <source>
        <dbReference type="Proteomes" id="UP000006844"/>
    </source>
</evidence>
<protein>
    <recommendedName>
        <fullName evidence="2">chitinase</fullName>
        <ecNumber evidence="2">3.2.1.14</ecNumber>
    </recommendedName>
</protein>
<organism evidence="10 11">
    <name type="scientific">Terriglobus saanensis (strain ATCC BAA-1853 / DSM 23119 / SP1PR4)</name>
    <dbReference type="NCBI Taxonomy" id="401053"/>
    <lineage>
        <taxon>Bacteria</taxon>
        <taxon>Pseudomonadati</taxon>
        <taxon>Acidobacteriota</taxon>
        <taxon>Terriglobia</taxon>
        <taxon>Terriglobales</taxon>
        <taxon>Acidobacteriaceae</taxon>
        <taxon>Terriglobus</taxon>
    </lineage>
</organism>
<sequence>MKIRTSLLPLLAGLLAVPCVRAQRTSSSQIIGYVFSRGQALNANDIAAKKLTRIHYAFIDTRDGALAEPTPMQASDLATLVSLKKINPALTIVVSTGGFARSEDFSDIALTPASRAKFVASCLHLVEAQKLDGIDIDWEYPAFPRPSGRFRAADKQNYTLLLRYLRMAFDTAGRRLHKHLVTSTATNGNRFFINSTELAQVAKYVDTIALMGYDYYDRSDPTTGNHSPLFTDPADPKKLSDDQSVRDYLAAGVPPEKIVLGVPFYGHGWTGVPPANHGLFQPVPKNKMFDVLYTEIAKEKLAPGSGFTRYWNAASAVPYLYNPATQTFITYDDPESMKRKCAYVREKHLSGIMFWAYNGDPDNVLLDAINAGLHATPKGK</sequence>
<dbReference type="InterPro" id="IPR050314">
    <property type="entry name" value="Glycosyl_Hydrlase_18"/>
</dbReference>
<dbReference type="OrthoDB" id="9775889at2"/>
<accession>E8V2A5</accession>
<feature type="chain" id="PRO_5003232974" description="chitinase" evidence="8">
    <location>
        <begin position="23"/>
        <end position="380"/>
    </location>
</feature>
<dbReference type="eggNOG" id="COG3325">
    <property type="taxonomic scope" value="Bacteria"/>
</dbReference>
<dbReference type="GO" id="GO:0005975">
    <property type="term" value="P:carbohydrate metabolic process"/>
    <property type="evidence" value="ECO:0007669"/>
    <property type="project" value="InterPro"/>
</dbReference>
<dbReference type="InterPro" id="IPR029070">
    <property type="entry name" value="Chitinase_insertion_sf"/>
</dbReference>
<dbReference type="Gene3D" id="3.10.50.10">
    <property type="match status" value="1"/>
</dbReference>
<dbReference type="GO" id="GO:0006032">
    <property type="term" value="P:chitin catabolic process"/>
    <property type="evidence" value="ECO:0007669"/>
    <property type="project" value="UniProtKB-KW"/>
</dbReference>
<comment type="similarity">
    <text evidence="7">Belongs to the glycosyl hydrolase 18 family.</text>
</comment>
<evidence type="ECO:0000256" key="8">
    <source>
        <dbReference type="SAM" id="SignalP"/>
    </source>
</evidence>
<dbReference type="PANTHER" id="PTHR11177:SF317">
    <property type="entry name" value="CHITINASE 12-RELATED"/>
    <property type="match status" value="1"/>
</dbReference>
<dbReference type="PROSITE" id="PS01095">
    <property type="entry name" value="GH18_1"/>
    <property type="match status" value="1"/>
</dbReference>
<evidence type="ECO:0000256" key="6">
    <source>
        <dbReference type="RuleBase" id="RU000489"/>
    </source>
</evidence>
<evidence type="ECO:0000256" key="3">
    <source>
        <dbReference type="ARBA" id="ARBA00022801"/>
    </source>
</evidence>
<dbReference type="PANTHER" id="PTHR11177">
    <property type="entry name" value="CHITINASE"/>
    <property type="match status" value="1"/>
</dbReference>
<dbReference type="InterPro" id="IPR001223">
    <property type="entry name" value="Glyco_hydro18_cat"/>
</dbReference>
<dbReference type="HOGENOM" id="CLU_002833_14_2_0"/>
<evidence type="ECO:0000256" key="4">
    <source>
        <dbReference type="ARBA" id="ARBA00023024"/>
    </source>
</evidence>
<dbReference type="CDD" id="cd06548">
    <property type="entry name" value="GH18_chitinase"/>
    <property type="match status" value="1"/>
</dbReference>
<dbReference type="InterPro" id="IPR011583">
    <property type="entry name" value="Chitinase_II/V-like_cat"/>
</dbReference>
<feature type="signal peptide" evidence="8">
    <location>
        <begin position="1"/>
        <end position="22"/>
    </location>
</feature>